<keyword evidence="5 9" id="KW-0479">Metal-binding</keyword>
<keyword evidence="3 9" id="KW-0808">Transferase</keyword>
<keyword evidence="7 9" id="KW-0411">Iron-sulfur</keyword>
<evidence type="ECO:0000259" key="10">
    <source>
        <dbReference type="PROSITE" id="PS51918"/>
    </source>
</evidence>
<feature type="binding site" evidence="9">
    <location>
        <position position="49"/>
    </location>
    <ligand>
        <name>[4Fe-4S] cluster</name>
        <dbReference type="ChEBI" id="CHEBI:49883"/>
        <label>1</label>
    </ligand>
</feature>
<dbReference type="NCBIfam" id="TIGR00510">
    <property type="entry name" value="lipA"/>
    <property type="match status" value="1"/>
</dbReference>
<evidence type="ECO:0000256" key="7">
    <source>
        <dbReference type="ARBA" id="ARBA00023014"/>
    </source>
</evidence>
<dbReference type="GO" id="GO:0009249">
    <property type="term" value="P:protein lipoylation"/>
    <property type="evidence" value="ECO:0007669"/>
    <property type="project" value="UniProtKB-UniRule"/>
</dbReference>
<evidence type="ECO:0000256" key="1">
    <source>
        <dbReference type="ARBA" id="ARBA00022485"/>
    </source>
</evidence>
<dbReference type="CDD" id="cd01335">
    <property type="entry name" value="Radical_SAM"/>
    <property type="match status" value="1"/>
</dbReference>
<dbReference type="Proteomes" id="UP001144471">
    <property type="component" value="Unassembled WGS sequence"/>
</dbReference>
<dbReference type="EC" id="2.8.1.8" evidence="9"/>
<feature type="binding site" evidence="9">
    <location>
        <position position="44"/>
    </location>
    <ligand>
        <name>[4Fe-4S] cluster</name>
        <dbReference type="ChEBI" id="CHEBI:49883"/>
        <label>1</label>
    </ligand>
</feature>
<organism evidence="11 12">
    <name type="scientific">Propionigenium maris DSM 9537</name>
    <dbReference type="NCBI Taxonomy" id="1123000"/>
    <lineage>
        <taxon>Bacteria</taxon>
        <taxon>Fusobacteriati</taxon>
        <taxon>Fusobacteriota</taxon>
        <taxon>Fusobacteriia</taxon>
        <taxon>Fusobacteriales</taxon>
        <taxon>Fusobacteriaceae</taxon>
        <taxon>Propionigenium</taxon>
    </lineage>
</organism>
<comment type="similarity">
    <text evidence="9">Belongs to the radical SAM superfamily. Lipoyl synthase family.</text>
</comment>
<dbReference type="InterPro" id="IPR013785">
    <property type="entry name" value="Aldolase_TIM"/>
</dbReference>
<gene>
    <name evidence="9 11" type="primary">lipA</name>
    <name evidence="11" type="ORF">PM10SUCC1_34010</name>
</gene>
<evidence type="ECO:0000313" key="12">
    <source>
        <dbReference type="Proteomes" id="UP001144471"/>
    </source>
</evidence>
<dbReference type="FunFam" id="3.20.20.70:FF:000040">
    <property type="entry name" value="Lipoyl synthase"/>
    <property type="match status" value="1"/>
</dbReference>
<feature type="binding site" evidence="9">
    <location>
        <position position="74"/>
    </location>
    <ligand>
        <name>[4Fe-4S] cluster</name>
        <dbReference type="ChEBI" id="CHEBI:49883"/>
        <label>2</label>
        <note>4Fe-4S-S-AdoMet</note>
    </ligand>
</feature>
<feature type="binding site" evidence="9">
    <location>
        <position position="283"/>
    </location>
    <ligand>
        <name>[4Fe-4S] cluster</name>
        <dbReference type="ChEBI" id="CHEBI:49883"/>
        <label>1</label>
    </ligand>
</feature>
<dbReference type="InterPro" id="IPR003698">
    <property type="entry name" value="Lipoyl_synth"/>
</dbReference>
<evidence type="ECO:0000256" key="9">
    <source>
        <dbReference type="HAMAP-Rule" id="MF_00206"/>
    </source>
</evidence>
<dbReference type="GO" id="GO:0046872">
    <property type="term" value="F:metal ion binding"/>
    <property type="evidence" value="ECO:0007669"/>
    <property type="project" value="UniProtKB-KW"/>
</dbReference>
<dbReference type="PANTHER" id="PTHR10949">
    <property type="entry name" value="LIPOYL SYNTHASE"/>
    <property type="match status" value="1"/>
</dbReference>
<dbReference type="GO" id="GO:0005737">
    <property type="term" value="C:cytoplasm"/>
    <property type="evidence" value="ECO:0007669"/>
    <property type="project" value="UniProtKB-SubCell"/>
</dbReference>
<dbReference type="GO" id="GO:0016992">
    <property type="term" value="F:lipoate synthase activity"/>
    <property type="evidence" value="ECO:0007669"/>
    <property type="project" value="UniProtKB-UniRule"/>
</dbReference>
<protein>
    <recommendedName>
        <fullName evidence="9">Lipoyl synthase</fullName>
        <ecNumber evidence="9">2.8.1.8</ecNumber>
    </recommendedName>
    <alternativeName>
        <fullName evidence="9">Lip-syn</fullName>
        <shortName evidence="9">LS</shortName>
    </alternativeName>
    <alternativeName>
        <fullName evidence="9">Lipoate synthase</fullName>
    </alternativeName>
    <alternativeName>
        <fullName evidence="9">Lipoic acid synthase</fullName>
    </alternativeName>
    <alternativeName>
        <fullName evidence="9">Sulfur insertion protein LipA</fullName>
    </alternativeName>
</protein>
<dbReference type="SFLD" id="SFLDG01058">
    <property type="entry name" value="lipoyl_synthase_like"/>
    <property type="match status" value="1"/>
</dbReference>
<evidence type="ECO:0000256" key="2">
    <source>
        <dbReference type="ARBA" id="ARBA00022490"/>
    </source>
</evidence>
<dbReference type="PROSITE" id="PS51918">
    <property type="entry name" value="RADICAL_SAM"/>
    <property type="match status" value="1"/>
</dbReference>
<feature type="binding site" evidence="9">
    <location>
        <position position="77"/>
    </location>
    <ligand>
        <name>[4Fe-4S] cluster</name>
        <dbReference type="ChEBI" id="CHEBI:49883"/>
        <label>2</label>
        <note>4Fe-4S-S-AdoMet</note>
    </ligand>
</feature>
<keyword evidence="12" id="KW-1185">Reference proteome</keyword>
<dbReference type="SUPFAM" id="SSF102114">
    <property type="entry name" value="Radical SAM enzymes"/>
    <property type="match status" value="1"/>
</dbReference>
<dbReference type="GO" id="GO:0051539">
    <property type="term" value="F:4 iron, 4 sulfur cluster binding"/>
    <property type="evidence" value="ECO:0007669"/>
    <property type="project" value="UniProtKB-UniRule"/>
</dbReference>
<dbReference type="RefSeq" id="WP_281837562.1">
    <property type="nucleotide sequence ID" value="NZ_BSDY01000027.1"/>
</dbReference>
<name>A0A9W6LPR7_9FUSO</name>
<comment type="caution">
    <text evidence="11">The sequence shown here is derived from an EMBL/GenBank/DDBJ whole genome shotgun (WGS) entry which is preliminary data.</text>
</comment>
<feature type="binding site" evidence="9">
    <location>
        <position position="70"/>
    </location>
    <ligand>
        <name>[4Fe-4S] cluster</name>
        <dbReference type="ChEBI" id="CHEBI:49883"/>
        <label>2</label>
        <note>4Fe-4S-S-AdoMet</note>
    </ligand>
</feature>
<dbReference type="Pfam" id="PF04055">
    <property type="entry name" value="Radical_SAM"/>
    <property type="match status" value="1"/>
</dbReference>
<dbReference type="Gene3D" id="3.20.20.70">
    <property type="entry name" value="Aldolase class I"/>
    <property type="match status" value="1"/>
</dbReference>
<accession>A0A9W6LPR7</accession>
<evidence type="ECO:0000256" key="6">
    <source>
        <dbReference type="ARBA" id="ARBA00023004"/>
    </source>
</evidence>
<dbReference type="SMART" id="SM00729">
    <property type="entry name" value="Elp3"/>
    <property type="match status" value="1"/>
</dbReference>
<evidence type="ECO:0000256" key="8">
    <source>
        <dbReference type="ARBA" id="ARBA00047326"/>
    </source>
</evidence>
<dbReference type="NCBIfam" id="NF009544">
    <property type="entry name" value="PRK12928.1"/>
    <property type="match status" value="1"/>
</dbReference>
<dbReference type="SFLD" id="SFLDF00271">
    <property type="entry name" value="lipoyl_synthase"/>
    <property type="match status" value="1"/>
</dbReference>
<comment type="subcellular location">
    <subcellularLocation>
        <location evidence="9">Cytoplasm</location>
    </subcellularLocation>
</comment>
<comment type="cofactor">
    <cofactor evidence="9">
        <name>[4Fe-4S] cluster</name>
        <dbReference type="ChEBI" id="CHEBI:49883"/>
    </cofactor>
    <text evidence="9">Binds 2 [4Fe-4S] clusters per subunit. One cluster is coordinated with 3 cysteines and an exchangeable S-adenosyl-L-methionine.</text>
</comment>
<dbReference type="PANTHER" id="PTHR10949:SF0">
    <property type="entry name" value="LIPOYL SYNTHASE, MITOCHONDRIAL"/>
    <property type="match status" value="1"/>
</dbReference>
<dbReference type="InterPro" id="IPR031691">
    <property type="entry name" value="LIAS_N"/>
</dbReference>
<dbReference type="InterPro" id="IPR058240">
    <property type="entry name" value="rSAM_sf"/>
</dbReference>
<dbReference type="EMBL" id="BSDY01000027">
    <property type="protein sequence ID" value="GLI57887.1"/>
    <property type="molecule type" value="Genomic_DNA"/>
</dbReference>
<keyword evidence="1 9" id="KW-0004">4Fe-4S</keyword>
<feature type="binding site" evidence="9">
    <location>
        <position position="55"/>
    </location>
    <ligand>
        <name>[4Fe-4S] cluster</name>
        <dbReference type="ChEBI" id="CHEBI:49883"/>
        <label>1</label>
    </ligand>
</feature>
<evidence type="ECO:0000256" key="3">
    <source>
        <dbReference type="ARBA" id="ARBA00022679"/>
    </source>
</evidence>
<dbReference type="HAMAP" id="MF_00206">
    <property type="entry name" value="Lipoyl_synth"/>
    <property type="match status" value="1"/>
</dbReference>
<dbReference type="InterPro" id="IPR007197">
    <property type="entry name" value="rSAM"/>
</dbReference>
<evidence type="ECO:0000313" key="11">
    <source>
        <dbReference type="EMBL" id="GLI57887.1"/>
    </source>
</evidence>
<feature type="domain" description="Radical SAM core" evidence="10">
    <location>
        <begin position="56"/>
        <end position="272"/>
    </location>
</feature>
<dbReference type="NCBIfam" id="NF004019">
    <property type="entry name" value="PRK05481.1"/>
    <property type="match status" value="1"/>
</dbReference>
<proteinExistence type="inferred from homology"/>
<dbReference type="SFLD" id="SFLDS00029">
    <property type="entry name" value="Radical_SAM"/>
    <property type="match status" value="1"/>
</dbReference>
<sequence>MKSLEARKDEVLRKPQWLRIKIPNNGGNRRVEKLMDDLSLNTVCREANCPNRAECYSKGTATFMILGRNCTRGCRFCNVRSAEPQCVDEREPARVARAVKEMGLRYVVVTSVTRDDLPDGGASQFRRTIEEIKKINRDVAVEVLIPDFQGSLNSLVDVLEPLPEILNHNIETVPRLYEEVRPEADYERSLELIRRAKEIDGRVKTKSGIMLGLGETREEVVEVFRDLRRNGCDFLTLGQYLAPSKEHLPVREYVTPEDFNWYREKALELGFEGVASDPLVRSSYKAWELYEGGR</sequence>
<comment type="pathway">
    <text evidence="9">Protein modification; protein lipoylation via endogenous pathway; protein N(6)-(lipoyl)lysine from octanoyl-[acyl-carrier-protein]: step 2/2.</text>
</comment>
<dbReference type="AlphaFoldDB" id="A0A9W6LPR7"/>
<dbReference type="InterPro" id="IPR006638">
    <property type="entry name" value="Elp3/MiaA/NifB-like_rSAM"/>
</dbReference>
<keyword evidence="6 9" id="KW-0408">Iron</keyword>
<keyword evidence="2 9" id="KW-0963">Cytoplasm</keyword>
<evidence type="ECO:0000256" key="4">
    <source>
        <dbReference type="ARBA" id="ARBA00022691"/>
    </source>
</evidence>
<keyword evidence="4 9" id="KW-0949">S-adenosyl-L-methionine</keyword>
<evidence type="ECO:0000256" key="5">
    <source>
        <dbReference type="ARBA" id="ARBA00022723"/>
    </source>
</evidence>
<dbReference type="PIRSF" id="PIRSF005963">
    <property type="entry name" value="Lipoyl_synth"/>
    <property type="match status" value="1"/>
</dbReference>
<reference evidence="11" key="1">
    <citation type="submission" date="2022-12" db="EMBL/GenBank/DDBJ databases">
        <title>Reference genome sequencing for broad-spectrum identification of bacterial and archaeal isolates by mass spectrometry.</title>
        <authorList>
            <person name="Sekiguchi Y."/>
            <person name="Tourlousse D.M."/>
        </authorList>
    </citation>
    <scope>NUCLEOTIDE SEQUENCE</scope>
    <source>
        <strain evidence="11">10succ1</strain>
    </source>
</reference>
<dbReference type="Pfam" id="PF16881">
    <property type="entry name" value="LIAS_N"/>
    <property type="match status" value="1"/>
</dbReference>
<comment type="function">
    <text evidence="9">Catalyzes the radical-mediated insertion of two sulfur atoms into the C-6 and C-8 positions of the octanoyl moiety bound to the lipoyl domains of lipoate-dependent enzymes, thereby converting the octanoylated domains into lipoylated derivatives.</text>
</comment>
<comment type="catalytic activity">
    <reaction evidence="8 9">
        <text>[[Fe-S] cluster scaffold protein carrying a second [4Fe-4S](2+) cluster] + N(6)-octanoyl-L-lysyl-[protein] + 2 oxidized [2Fe-2S]-[ferredoxin] + 2 S-adenosyl-L-methionine + 4 H(+) = [[Fe-S] cluster scaffold protein] + N(6)-[(R)-dihydrolipoyl]-L-lysyl-[protein] + 4 Fe(3+) + 2 hydrogen sulfide + 2 5'-deoxyadenosine + 2 L-methionine + 2 reduced [2Fe-2S]-[ferredoxin]</text>
        <dbReference type="Rhea" id="RHEA:16585"/>
        <dbReference type="Rhea" id="RHEA-COMP:9928"/>
        <dbReference type="Rhea" id="RHEA-COMP:10000"/>
        <dbReference type="Rhea" id="RHEA-COMP:10001"/>
        <dbReference type="Rhea" id="RHEA-COMP:10475"/>
        <dbReference type="Rhea" id="RHEA-COMP:14568"/>
        <dbReference type="Rhea" id="RHEA-COMP:14569"/>
        <dbReference type="ChEBI" id="CHEBI:15378"/>
        <dbReference type="ChEBI" id="CHEBI:17319"/>
        <dbReference type="ChEBI" id="CHEBI:29034"/>
        <dbReference type="ChEBI" id="CHEBI:29919"/>
        <dbReference type="ChEBI" id="CHEBI:33722"/>
        <dbReference type="ChEBI" id="CHEBI:33737"/>
        <dbReference type="ChEBI" id="CHEBI:33738"/>
        <dbReference type="ChEBI" id="CHEBI:57844"/>
        <dbReference type="ChEBI" id="CHEBI:59789"/>
        <dbReference type="ChEBI" id="CHEBI:78809"/>
        <dbReference type="ChEBI" id="CHEBI:83100"/>
        <dbReference type="EC" id="2.8.1.8"/>
    </reaction>
</comment>